<keyword evidence="2" id="KW-1185">Reference proteome</keyword>
<dbReference type="AlphaFoldDB" id="A0A1M5IPB9"/>
<dbReference type="SUPFAM" id="SSF51294">
    <property type="entry name" value="Hedgehog/intein (Hint) domain"/>
    <property type="match status" value="1"/>
</dbReference>
<name>A0A1M5IPB9_9FLAO</name>
<dbReference type="STRING" id="370979.SAMN05443663_102470"/>
<dbReference type="EMBL" id="FQWC01000002">
    <property type="protein sequence ID" value="SHG30194.1"/>
    <property type="molecule type" value="Genomic_DNA"/>
</dbReference>
<dbReference type="Proteomes" id="UP000184071">
    <property type="component" value="Unassembled WGS sequence"/>
</dbReference>
<organism evidence="1 2">
    <name type="scientific">Flavobacterium defluvii</name>
    <dbReference type="NCBI Taxonomy" id="370979"/>
    <lineage>
        <taxon>Bacteria</taxon>
        <taxon>Pseudomonadati</taxon>
        <taxon>Bacteroidota</taxon>
        <taxon>Flavobacteriia</taxon>
        <taxon>Flavobacteriales</taxon>
        <taxon>Flavobacteriaceae</taxon>
        <taxon>Flavobacterium</taxon>
    </lineage>
</organism>
<protein>
    <submittedName>
        <fullName evidence="1">Uncharacterized protein</fullName>
    </submittedName>
</protein>
<dbReference type="Gene3D" id="2.170.16.10">
    <property type="entry name" value="Hedgehog/Intein (Hint) domain"/>
    <property type="match status" value="1"/>
</dbReference>
<dbReference type="InterPro" id="IPR036844">
    <property type="entry name" value="Hint_dom_sf"/>
</dbReference>
<evidence type="ECO:0000313" key="1">
    <source>
        <dbReference type="EMBL" id="SHG30194.1"/>
    </source>
</evidence>
<accession>A0A1M5IPB9</accession>
<proteinExistence type="predicted"/>
<evidence type="ECO:0000313" key="2">
    <source>
        <dbReference type="Proteomes" id="UP000184071"/>
    </source>
</evidence>
<gene>
    <name evidence="1" type="ORF">SAMN05443663_102470</name>
</gene>
<reference evidence="2" key="1">
    <citation type="submission" date="2016-11" db="EMBL/GenBank/DDBJ databases">
        <authorList>
            <person name="Varghese N."/>
            <person name="Submissions S."/>
        </authorList>
    </citation>
    <scope>NUCLEOTIDE SEQUENCE [LARGE SCALE GENOMIC DNA]</scope>
    <source>
        <strain evidence="2">DSM 17963</strain>
    </source>
</reference>
<dbReference type="OrthoDB" id="7191465at2"/>
<dbReference type="RefSeq" id="WP_139260419.1">
    <property type="nucleotide sequence ID" value="NZ_FQWC01000002.1"/>
</dbReference>
<sequence length="186" mass="20386">METNPDHTKENLSSKDFAYNTLVATPDGEKIIQYLNKGDEVLAFSAKQESGKLKLESFTAKINFSSGTGDYGHQPAMAYLSIGEPYLQKNIICTTDQVYLLSNGKYTTAGKLRPGLQLVEKDGNPIDITMVSIGNYRGGVHNIATDAPINNNPDGHLIVSNGVIAGDYVLQIHFRNMPDSIKYDNE</sequence>